<reference evidence="2 3" key="1">
    <citation type="submission" date="2016-04" db="EMBL/GenBank/DDBJ databases">
        <title>Evolutionary innovation and constraint leading to complex multicellularity in the Ascomycota.</title>
        <authorList>
            <person name="Cisse O."/>
            <person name="Nguyen A."/>
            <person name="Hewitt D.A."/>
            <person name="Jedd G."/>
            <person name="Stajich J.E."/>
        </authorList>
    </citation>
    <scope>NUCLEOTIDE SEQUENCE [LARGE SCALE GENOMIC DNA]</scope>
    <source>
        <strain evidence="2 3">DAH-3</strain>
    </source>
</reference>
<dbReference type="EMBL" id="LXFE01000176">
    <property type="protein sequence ID" value="OLL26487.1"/>
    <property type="molecule type" value="Genomic_DNA"/>
</dbReference>
<comment type="caution">
    <text evidence="2">The sequence shown here is derived from an EMBL/GenBank/DDBJ whole genome shotgun (WGS) entry which is preliminary data.</text>
</comment>
<dbReference type="Proteomes" id="UP000186594">
    <property type="component" value="Unassembled WGS sequence"/>
</dbReference>
<keyword evidence="3" id="KW-1185">Reference proteome</keyword>
<evidence type="ECO:0000313" key="2">
    <source>
        <dbReference type="EMBL" id="OLL26487.1"/>
    </source>
</evidence>
<evidence type="ECO:0000256" key="1">
    <source>
        <dbReference type="SAM" id="Phobius"/>
    </source>
</evidence>
<gene>
    <name evidence="2" type="ORF">NEOLI_002324</name>
</gene>
<dbReference type="AlphaFoldDB" id="A0A1U7LV02"/>
<name>A0A1U7LV02_NEOID</name>
<feature type="transmembrane region" description="Helical" evidence="1">
    <location>
        <begin position="12"/>
        <end position="34"/>
    </location>
</feature>
<keyword evidence="1" id="KW-0812">Transmembrane</keyword>
<keyword evidence="1" id="KW-0472">Membrane</keyword>
<keyword evidence="1" id="KW-1133">Transmembrane helix</keyword>
<organism evidence="2 3">
    <name type="scientific">Neolecta irregularis (strain DAH-3)</name>
    <dbReference type="NCBI Taxonomy" id="1198029"/>
    <lineage>
        <taxon>Eukaryota</taxon>
        <taxon>Fungi</taxon>
        <taxon>Dikarya</taxon>
        <taxon>Ascomycota</taxon>
        <taxon>Taphrinomycotina</taxon>
        <taxon>Neolectales</taxon>
        <taxon>Neolectaceae</taxon>
        <taxon>Neolecta</taxon>
    </lineage>
</organism>
<dbReference type="PROSITE" id="PS51257">
    <property type="entry name" value="PROKAR_LIPOPROTEIN"/>
    <property type="match status" value="1"/>
</dbReference>
<accession>A0A1U7LV02</accession>
<protein>
    <submittedName>
        <fullName evidence="2">Uncharacterized protein</fullName>
    </submittedName>
</protein>
<evidence type="ECO:0000313" key="3">
    <source>
        <dbReference type="Proteomes" id="UP000186594"/>
    </source>
</evidence>
<sequence length="245" mass="27323">MFRSYLLDLITGFILVVGGCSGFYLSLLASHPYSSSIYLRRKRKFLAEKNLSLESLAVLANGANLNLSNVATKILVNRLAESLTLLEHSLISDDRNERLKVLKLVLFCVQFNPSVRYKLVAYSFLLALTTSLLNALDDNISASVSRSMSGETEALQILNYIMLSGEKARELALSAGIIYYIRRYDISESDPRELGQTELDRALIDVIRRLGEIEEGRRALEDAQLLPSDINTDISLLEAANEGEE</sequence>
<proteinExistence type="predicted"/>